<dbReference type="PANTHER" id="PTHR43806:SF11">
    <property type="entry name" value="CEREVISIN-RELATED"/>
    <property type="match status" value="1"/>
</dbReference>
<dbReference type="AlphaFoldDB" id="A0A6G9H436"/>
<dbReference type="GO" id="GO:0005975">
    <property type="term" value="P:carbohydrate metabolic process"/>
    <property type="evidence" value="ECO:0007669"/>
    <property type="project" value="UniProtKB-ARBA"/>
</dbReference>
<dbReference type="InterPro" id="IPR022398">
    <property type="entry name" value="Peptidase_S8_His-AS"/>
</dbReference>
<dbReference type="GO" id="GO:0006508">
    <property type="term" value="P:proteolysis"/>
    <property type="evidence" value="ECO:0007669"/>
    <property type="project" value="UniProtKB-KW"/>
</dbReference>
<dbReference type="PROSITE" id="PS00138">
    <property type="entry name" value="SUBTILASE_SER"/>
    <property type="match status" value="1"/>
</dbReference>
<dbReference type="PRINTS" id="PR00723">
    <property type="entry name" value="SUBTILISIN"/>
</dbReference>
<dbReference type="CDD" id="cd07487">
    <property type="entry name" value="Peptidases_S8_1"/>
    <property type="match status" value="1"/>
</dbReference>
<comment type="similarity">
    <text evidence="1 6 7">Belongs to the peptidase S8 family.</text>
</comment>
<keyword evidence="12" id="KW-1185">Reference proteome</keyword>
<gene>
    <name evidence="11" type="ORF">HA039_26135</name>
</gene>
<feature type="region of interest" description="Disordered" evidence="8">
    <location>
        <begin position="42"/>
        <end position="65"/>
    </location>
</feature>
<evidence type="ECO:0000256" key="4">
    <source>
        <dbReference type="ARBA" id="ARBA00022825"/>
    </source>
</evidence>
<dbReference type="GO" id="GO:0004252">
    <property type="term" value="F:serine-type endopeptidase activity"/>
    <property type="evidence" value="ECO:0007669"/>
    <property type="project" value="UniProtKB-UniRule"/>
</dbReference>
<accession>A0A6G9H436</accession>
<feature type="chain" id="PRO_5026172695" evidence="9">
    <location>
        <begin position="28"/>
        <end position="1120"/>
    </location>
</feature>
<feature type="active site" description="Charge relay system" evidence="5 6">
    <location>
        <position position="256"/>
    </location>
</feature>
<feature type="signal peptide" evidence="9">
    <location>
        <begin position="1"/>
        <end position="27"/>
    </location>
</feature>
<feature type="active site" description="Charge relay system" evidence="5 6">
    <location>
        <position position="288"/>
    </location>
</feature>
<evidence type="ECO:0000256" key="2">
    <source>
        <dbReference type="ARBA" id="ARBA00022670"/>
    </source>
</evidence>
<evidence type="ECO:0000256" key="7">
    <source>
        <dbReference type="RuleBase" id="RU003355"/>
    </source>
</evidence>
<evidence type="ECO:0000313" key="12">
    <source>
        <dbReference type="Proteomes" id="UP000501179"/>
    </source>
</evidence>
<organism evidence="11 12">
    <name type="scientific">Streptomyces liangshanensis</name>
    <dbReference type="NCBI Taxonomy" id="2717324"/>
    <lineage>
        <taxon>Bacteria</taxon>
        <taxon>Bacillati</taxon>
        <taxon>Actinomycetota</taxon>
        <taxon>Actinomycetes</taxon>
        <taxon>Kitasatosporales</taxon>
        <taxon>Streptomycetaceae</taxon>
        <taxon>Streptomyces</taxon>
    </lineage>
</organism>
<evidence type="ECO:0000256" key="8">
    <source>
        <dbReference type="SAM" id="MobiDB-lite"/>
    </source>
</evidence>
<dbReference type="Gene3D" id="2.60.40.10">
    <property type="entry name" value="Immunoglobulins"/>
    <property type="match status" value="1"/>
</dbReference>
<dbReference type="InterPro" id="IPR017297">
    <property type="entry name" value="Peptidase_S8A_DPH-A"/>
</dbReference>
<dbReference type="InterPro" id="IPR023827">
    <property type="entry name" value="Peptidase_S8_Asp-AS"/>
</dbReference>
<evidence type="ECO:0000259" key="10">
    <source>
        <dbReference type="Pfam" id="PF00082"/>
    </source>
</evidence>
<dbReference type="PROSITE" id="PS51892">
    <property type="entry name" value="SUBTILASE"/>
    <property type="match status" value="1"/>
</dbReference>
<dbReference type="Pfam" id="PF00082">
    <property type="entry name" value="Peptidase_S8"/>
    <property type="match status" value="1"/>
</dbReference>
<dbReference type="PANTHER" id="PTHR43806">
    <property type="entry name" value="PEPTIDASE S8"/>
    <property type="match status" value="1"/>
</dbReference>
<dbReference type="InterPro" id="IPR023828">
    <property type="entry name" value="Peptidase_S8_Ser-AS"/>
</dbReference>
<proteinExistence type="inferred from homology"/>
<dbReference type="RefSeq" id="WP_167033808.1">
    <property type="nucleotide sequence ID" value="NZ_CP050177.1"/>
</dbReference>
<evidence type="ECO:0000256" key="9">
    <source>
        <dbReference type="SAM" id="SignalP"/>
    </source>
</evidence>
<dbReference type="InterPro" id="IPR015500">
    <property type="entry name" value="Peptidase_S8_subtilisin-rel"/>
</dbReference>
<dbReference type="KEGG" id="slia:HA039_26135"/>
<evidence type="ECO:0000256" key="1">
    <source>
        <dbReference type="ARBA" id="ARBA00011073"/>
    </source>
</evidence>
<keyword evidence="3 6" id="KW-0378">Hydrolase</keyword>
<evidence type="ECO:0000256" key="3">
    <source>
        <dbReference type="ARBA" id="ARBA00022801"/>
    </source>
</evidence>
<dbReference type="PROSITE" id="PS00136">
    <property type="entry name" value="SUBTILASE_ASP"/>
    <property type="match status" value="1"/>
</dbReference>
<feature type="domain" description="Peptidase S8/S53" evidence="10">
    <location>
        <begin position="247"/>
        <end position="511"/>
    </location>
</feature>
<reference evidence="11 12" key="1">
    <citation type="submission" date="2020-03" db="EMBL/GenBank/DDBJ databases">
        <title>A novel species.</title>
        <authorList>
            <person name="Gao J."/>
        </authorList>
    </citation>
    <scope>NUCLEOTIDE SEQUENCE [LARGE SCALE GENOMIC DNA]</scope>
    <source>
        <strain evidence="11 12">QMT-12</strain>
    </source>
</reference>
<feature type="active site" description="Charge relay system" evidence="5 6">
    <location>
        <position position="467"/>
    </location>
</feature>
<protein>
    <submittedName>
        <fullName evidence="11">S8 family serine peptidase</fullName>
    </submittedName>
</protein>
<evidence type="ECO:0000313" key="11">
    <source>
        <dbReference type="EMBL" id="QIQ05298.1"/>
    </source>
</evidence>
<keyword evidence="9" id="KW-0732">Signal</keyword>
<evidence type="ECO:0000256" key="5">
    <source>
        <dbReference type="PIRSR" id="PIRSR615500-1"/>
    </source>
</evidence>
<dbReference type="InterPro" id="IPR050131">
    <property type="entry name" value="Peptidase_S8_subtilisin-like"/>
</dbReference>
<dbReference type="InterPro" id="IPR000209">
    <property type="entry name" value="Peptidase_S8/S53_dom"/>
</dbReference>
<dbReference type="SUPFAM" id="SSF52743">
    <property type="entry name" value="Subtilisin-like"/>
    <property type="match status" value="1"/>
</dbReference>
<feature type="compositionally biased region" description="Gly residues" evidence="8">
    <location>
        <begin position="44"/>
        <end position="54"/>
    </location>
</feature>
<dbReference type="Gene3D" id="3.40.50.200">
    <property type="entry name" value="Peptidase S8/S53 domain"/>
    <property type="match status" value="1"/>
</dbReference>
<dbReference type="InterPro" id="IPR013783">
    <property type="entry name" value="Ig-like_fold"/>
</dbReference>
<evidence type="ECO:0000256" key="6">
    <source>
        <dbReference type="PROSITE-ProRule" id="PRU01240"/>
    </source>
</evidence>
<dbReference type="InterPro" id="IPR036852">
    <property type="entry name" value="Peptidase_S8/S53_dom_sf"/>
</dbReference>
<dbReference type="EMBL" id="CP050177">
    <property type="protein sequence ID" value="QIQ05298.1"/>
    <property type="molecule type" value="Genomic_DNA"/>
</dbReference>
<dbReference type="PIRSF" id="PIRSF037854">
    <property type="entry name" value="Dihydropyridine_esterase"/>
    <property type="match status" value="1"/>
</dbReference>
<keyword evidence="2 6" id="KW-0645">Protease</keyword>
<feature type="compositionally biased region" description="Low complexity" evidence="8">
    <location>
        <begin position="55"/>
        <end position="65"/>
    </location>
</feature>
<dbReference type="PROSITE" id="PS00137">
    <property type="entry name" value="SUBTILASE_HIS"/>
    <property type="match status" value="1"/>
</dbReference>
<dbReference type="Proteomes" id="UP000501179">
    <property type="component" value="Chromosome"/>
</dbReference>
<name>A0A6G9H436_9ACTN</name>
<sequence length="1120" mass="115213">MRRAKRTTTAAVLAGATALALATTGLAALPSAAHSRTGAAAAAGGTGAAGGTTGGATSPAAGSSAGGEVTLITGDRVLLDSRGAFVRFLPAAGRESIPAQIRQVKGHTYVLPSDAAGLIATGKLDMRLFDATELSRPEYRRLVGDGVPLLVGYTGGAGLRSAARSALRADAGATVRAEIAAVDSEALTVRGADTADAWASLTTRSARGHRLAPGIRSVRLDGLVTASLDVSVPQIGAPDAWQAGFDGKGVKIAVLDTGVDTRHEDLATQVVEAKDFTNSTDVLDHYGHGTHVASILAGTGAASQGKYKGVAPGARLISGKVLNDRGSGTESSIMAGMEWAVDQGATIVNLSLGGADTLGVDPLEETVDKLSDRALFVIAAGNEGPGAGTLGTPGTAERALTVGAVDKQDVLAPRSSRGPRVGDGLLKPDLTAPGVDITAAAAEGSRIDTSPGTPHPAPGYLTISGTSMATPHVAGAAALLSQQHPDWTGQQLKEALVGSAKPGPYSAVEQGSGRVDLTRAITQTVVAEPASLSFGAPRWPHTDDQPVTKTLTYRNTGAQAVTFDLAATATGPGGTPAPAGLFTLGARQVTVPAGGTASVDVTANPKLGGTALGVHSLAVTATAGDRVVRTAGAFHLEGEMHELTLKATARDGSAPADGDWSGYLYNLDDDTMVPVSGENGTARLWLPKGTYTILGEVPLLSSEGVYIGHDWVSAPRLVLDRDMTLPVDARQTKPIDMSVPDPDASYSIGFVVITPDGAPGPIALYIGSMPEGFRTQQIGPRPARGTVSSHLMASYATDDAQYLLADTLKDAFYTGATLRPRLDRFARLDSRLGTPAEGRSGVIASTPGFPIPLYTSADLPGTVTTHLLEGPAWTRTFQQVNGRVVEAEYRTPARTYRGGRTYTETFNAGVFGPALGDAGVGLVRDGDHLTGSIRPFADGAGHDGLSLYDPLTSYTSLYRDGVKYGSAQGVLDTTSFDLPKDKARYRIATGGIRREAGVSAISTEVTWTAEFTSARTKKPTSLPVSVVRFTPEIGLDGWAVAGASQSVPVTVQGSGEHGLRSLTVYASSDHGSTWSRLPVRGGKVTVVNPGAGGTVSFKAEFSDRKGGVFTQTVIDAYRTK</sequence>
<keyword evidence="4 6" id="KW-0720">Serine protease</keyword>